<dbReference type="InterPro" id="IPR043168">
    <property type="entry name" value="DegV_C"/>
</dbReference>
<dbReference type="Gene3D" id="2.20.28.50">
    <property type="entry name" value="degv family protein"/>
    <property type="match status" value="1"/>
</dbReference>
<dbReference type="Gene3D" id="3.40.50.10440">
    <property type="entry name" value="Dihydroxyacetone kinase, domain 1"/>
    <property type="match status" value="1"/>
</dbReference>
<dbReference type="PROSITE" id="PS51482">
    <property type="entry name" value="DEGV"/>
    <property type="match status" value="1"/>
</dbReference>
<dbReference type="GO" id="GO:0008289">
    <property type="term" value="F:lipid binding"/>
    <property type="evidence" value="ECO:0007669"/>
    <property type="project" value="UniProtKB-KW"/>
</dbReference>
<dbReference type="SUPFAM" id="SSF82549">
    <property type="entry name" value="DAK1/DegV-like"/>
    <property type="match status" value="1"/>
</dbReference>
<sequence>MNIKVIGDSCFDMNKELKKLSQICLAPLKISVGEKMFKDDENLDQRTLLDLMKKSDKPPKTASPSPNDFLERYKGEEDVFVVTLSSELSGSYSSAVLAKKMYLEDSKDKFIHVFDSLSASVGETLVGLKILELVHLDCKRNQIIERVDEYIKDMKTFFLLESLDNLIKAGRINKIVAKLATAFSIKPIMGSTDKGTIRLVEKARGSKKALRRLVDLIGEQGERLEEKIIGIAHCNCFEKAQKLKDEIKKRYKFKDIIIVETAGISTVYANDGGIIIAF</sequence>
<accession>A0A1M6ST35</accession>
<evidence type="ECO:0000313" key="3">
    <source>
        <dbReference type="Proteomes" id="UP000184465"/>
    </source>
</evidence>
<dbReference type="PANTHER" id="PTHR33434">
    <property type="entry name" value="DEGV DOMAIN-CONTAINING PROTEIN DR_1986-RELATED"/>
    <property type="match status" value="1"/>
</dbReference>
<dbReference type="PANTHER" id="PTHR33434:SF2">
    <property type="entry name" value="FATTY ACID-BINDING PROTEIN TM_1468"/>
    <property type="match status" value="1"/>
</dbReference>
<dbReference type="RefSeq" id="WP_073152874.1">
    <property type="nucleotide sequence ID" value="NZ_FRAG01000069.1"/>
</dbReference>
<dbReference type="InterPro" id="IPR003797">
    <property type="entry name" value="DegV"/>
</dbReference>
<proteinExistence type="predicted"/>
<keyword evidence="1" id="KW-0446">Lipid-binding</keyword>
<protein>
    <submittedName>
        <fullName evidence="2">EDD domain protein, DegV family</fullName>
    </submittedName>
</protein>
<keyword evidence="3" id="KW-1185">Reference proteome</keyword>
<dbReference type="NCBIfam" id="TIGR00762">
    <property type="entry name" value="DegV"/>
    <property type="match status" value="1"/>
</dbReference>
<dbReference type="Gene3D" id="3.30.1180.10">
    <property type="match status" value="1"/>
</dbReference>
<evidence type="ECO:0000256" key="1">
    <source>
        <dbReference type="ARBA" id="ARBA00023121"/>
    </source>
</evidence>
<dbReference type="Proteomes" id="UP000184465">
    <property type="component" value="Unassembled WGS sequence"/>
</dbReference>
<reference evidence="2 3" key="1">
    <citation type="submission" date="2016-11" db="EMBL/GenBank/DDBJ databases">
        <authorList>
            <person name="Jaros S."/>
            <person name="Januszkiewicz K."/>
            <person name="Wedrychowicz H."/>
        </authorList>
    </citation>
    <scope>NUCLEOTIDE SEQUENCE [LARGE SCALE GENOMIC DNA]</scope>
    <source>
        <strain evidence="2 3">DSM 15212</strain>
    </source>
</reference>
<dbReference type="EMBL" id="FRAG01000069">
    <property type="protein sequence ID" value="SHK47883.1"/>
    <property type="molecule type" value="Genomic_DNA"/>
</dbReference>
<dbReference type="STRING" id="1121301.SAMN02745912_03426"/>
<name>A0A1M6ST35_PARC5</name>
<dbReference type="InterPro" id="IPR050270">
    <property type="entry name" value="DegV_domain_contain"/>
</dbReference>
<dbReference type="Pfam" id="PF02645">
    <property type="entry name" value="DegV"/>
    <property type="match status" value="1"/>
</dbReference>
<gene>
    <name evidence="2" type="ORF">SAMN02745912_03426</name>
</gene>
<dbReference type="AlphaFoldDB" id="A0A1M6ST35"/>
<evidence type="ECO:0000313" key="2">
    <source>
        <dbReference type="EMBL" id="SHK47883.1"/>
    </source>
</evidence>
<organism evidence="2 3">
    <name type="scientific">Paramaledivibacter caminithermalis (strain DSM 15212 / CIP 107654 / DViRD3)</name>
    <name type="common">Clostridium caminithermale</name>
    <dbReference type="NCBI Taxonomy" id="1121301"/>
    <lineage>
        <taxon>Bacteria</taxon>
        <taxon>Bacillati</taxon>
        <taxon>Bacillota</taxon>
        <taxon>Clostridia</taxon>
        <taxon>Peptostreptococcales</taxon>
        <taxon>Caminicellaceae</taxon>
        <taxon>Paramaledivibacter</taxon>
    </lineage>
</organism>
<dbReference type="OrthoDB" id="2138472at2"/>